<proteinExistence type="predicted"/>
<name>A0A0F8WTZ5_9ZZZZ</name>
<dbReference type="AlphaFoldDB" id="A0A0F8WTZ5"/>
<protein>
    <recommendedName>
        <fullName evidence="1">DeoR-like transcriptional repressor C-terminal sensor domain-containing protein</fullName>
    </recommendedName>
</protein>
<gene>
    <name evidence="2" type="ORF">LCGC14_3026720</name>
</gene>
<dbReference type="InterPro" id="IPR037171">
    <property type="entry name" value="NagB/RpiA_transferase-like"/>
</dbReference>
<evidence type="ECO:0000259" key="1">
    <source>
        <dbReference type="Pfam" id="PF00455"/>
    </source>
</evidence>
<sequence>AHVDKAFISAGGVSVEAGVTNANSVEIPTKKAIIRAAKEIILVVTHNKIGKRSFSQIVPIRKIDKIITGKDSSPEQVELIRKQGVEVILV</sequence>
<organism evidence="2">
    <name type="scientific">marine sediment metagenome</name>
    <dbReference type="NCBI Taxonomy" id="412755"/>
    <lineage>
        <taxon>unclassified sequences</taxon>
        <taxon>metagenomes</taxon>
        <taxon>ecological metagenomes</taxon>
    </lineage>
</organism>
<feature type="non-terminal residue" evidence="2">
    <location>
        <position position="1"/>
    </location>
</feature>
<dbReference type="EMBL" id="LAZR01063088">
    <property type="protein sequence ID" value="KKK60203.1"/>
    <property type="molecule type" value="Genomic_DNA"/>
</dbReference>
<reference evidence="2" key="1">
    <citation type="journal article" date="2015" name="Nature">
        <title>Complex archaea that bridge the gap between prokaryotes and eukaryotes.</title>
        <authorList>
            <person name="Spang A."/>
            <person name="Saw J.H."/>
            <person name="Jorgensen S.L."/>
            <person name="Zaremba-Niedzwiedzka K."/>
            <person name="Martijn J."/>
            <person name="Lind A.E."/>
            <person name="van Eijk R."/>
            <person name="Schleper C."/>
            <person name="Guy L."/>
            <person name="Ettema T.J."/>
        </authorList>
    </citation>
    <scope>NUCLEOTIDE SEQUENCE</scope>
</reference>
<dbReference type="Pfam" id="PF00455">
    <property type="entry name" value="DeoRC"/>
    <property type="match status" value="1"/>
</dbReference>
<dbReference type="PANTHER" id="PTHR30363:SF44">
    <property type="entry name" value="AGA OPERON TRANSCRIPTIONAL REPRESSOR-RELATED"/>
    <property type="match status" value="1"/>
</dbReference>
<comment type="caution">
    <text evidence="2">The sequence shown here is derived from an EMBL/GenBank/DDBJ whole genome shotgun (WGS) entry which is preliminary data.</text>
</comment>
<dbReference type="InterPro" id="IPR050313">
    <property type="entry name" value="Carb_Metab_HTH_regulators"/>
</dbReference>
<dbReference type="SUPFAM" id="SSF100950">
    <property type="entry name" value="NagB/RpiA/CoA transferase-like"/>
    <property type="match status" value="1"/>
</dbReference>
<feature type="domain" description="DeoR-like transcriptional repressor C-terminal sensor" evidence="1">
    <location>
        <begin position="2"/>
        <end position="69"/>
    </location>
</feature>
<dbReference type="PANTHER" id="PTHR30363">
    <property type="entry name" value="HTH-TYPE TRANSCRIPTIONAL REGULATOR SRLR-RELATED"/>
    <property type="match status" value="1"/>
</dbReference>
<accession>A0A0F8WTZ5</accession>
<evidence type="ECO:0000313" key="2">
    <source>
        <dbReference type="EMBL" id="KKK60203.1"/>
    </source>
</evidence>
<dbReference type="InterPro" id="IPR014036">
    <property type="entry name" value="DeoR-like_C"/>
</dbReference>